<dbReference type="InterPro" id="IPR001789">
    <property type="entry name" value="Sig_transdc_resp-reg_receiver"/>
</dbReference>
<dbReference type="Gene3D" id="3.40.50.2300">
    <property type="match status" value="1"/>
</dbReference>
<evidence type="ECO:0000256" key="1">
    <source>
        <dbReference type="PROSITE-ProRule" id="PRU00169"/>
    </source>
</evidence>
<dbReference type="SMART" id="SM00448">
    <property type="entry name" value="REC"/>
    <property type="match status" value="1"/>
</dbReference>
<dbReference type="PROSITE" id="PS50110">
    <property type="entry name" value="RESPONSE_REGULATORY"/>
    <property type="match status" value="1"/>
</dbReference>
<evidence type="ECO:0000313" key="5">
    <source>
        <dbReference type="Proteomes" id="UP001595969"/>
    </source>
</evidence>
<evidence type="ECO:0000259" key="3">
    <source>
        <dbReference type="PROSITE" id="PS50930"/>
    </source>
</evidence>
<dbReference type="PROSITE" id="PS50930">
    <property type="entry name" value="HTH_LYTTR"/>
    <property type="match status" value="1"/>
</dbReference>
<sequence length="231" mass="26927">MVYKIGICDDQVVEQRYLQSLVEKWAKSENHQVEIEVYASAESFLFREETLTLDLLLLDIEMGAMDGVSLAKHLRQAQQELPIIFISGYSDYLADGYDVSALHYLLKPVNPEKLFEVLNRGIKQVALEEQVLLFESSGTTHSVRIKNIRYIEVQSNYVTVHANESIRMKRPLKEIEELLDASFFRIQRSYIVQLNWIKKITRKEVILNDETKLPLARGKYEALNQQMIRYL</sequence>
<dbReference type="Pfam" id="PF00072">
    <property type="entry name" value="Response_reg"/>
    <property type="match status" value="1"/>
</dbReference>
<dbReference type="InterPro" id="IPR007492">
    <property type="entry name" value="LytTR_DNA-bd_dom"/>
</dbReference>
<dbReference type="EMBL" id="JBHSGS010000055">
    <property type="protein sequence ID" value="MFC4720078.1"/>
    <property type="molecule type" value="Genomic_DNA"/>
</dbReference>
<keyword evidence="1" id="KW-0597">Phosphoprotein</keyword>
<reference evidence="5" key="1">
    <citation type="journal article" date="2019" name="Int. J. Syst. Evol. Microbiol.">
        <title>The Global Catalogue of Microorganisms (GCM) 10K type strain sequencing project: providing services to taxonomists for standard genome sequencing and annotation.</title>
        <authorList>
            <consortium name="The Broad Institute Genomics Platform"/>
            <consortium name="The Broad Institute Genome Sequencing Center for Infectious Disease"/>
            <person name="Wu L."/>
            <person name="Ma J."/>
        </authorList>
    </citation>
    <scope>NUCLEOTIDE SEQUENCE [LARGE SCALE GENOMIC DNA]</scope>
    <source>
        <strain evidence="5">CGMCC 1.19032</strain>
    </source>
</reference>
<feature type="domain" description="Response regulatory" evidence="2">
    <location>
        <begin position="4"/>
        <end position="122"/>
    </location>
</feature>
<dbReference type="PANTHER" id="PTHR37299">
    <property type="entry name" value="TRANSCRIPTIONAL REGULATOR-RELATED"/>
    <property type="match status" value="1"/>
</dbReference>
<dbReference type="SMART" id="SM00850">
    <property type="entry name" value="LytTR"/>
    <property type="match status" value="1"/>
</dbReference>
<feature type="modified residue" description="4-aspartylphosphate" evidence="1">
    <location>
        <position position="59"/>
    </location>
</feature>
<accession>A0ABV9N0C8</accession>
<evidence type="ECO:0000259" key="2">
    <source>
        <dbReference type="PROSITE" id="PS50110"/>
    </source>
</evidence>
<comment type="caution">
    <text evidence="4">The sequence shown here is derived from an EMBL/GenBank/DDBJ whole genome shotgun (WGS) entry which is preliminary data.</text>
</comment>
<proteinExistence type="predicted"/>
<evidence type="ECO:0000313" key="4">
    <source>
        <dbReference type="EMBL" id="MFC4720078.1"/>
    </source>
</evidence>
<dbReference type="RefSeq" id="WP_204654502.1">
    <property type="nucleotide sequence ID" value="NZ_JAFBFD010000029.1"/>
</dbReference>
<dbReference type="Gene3D" id="2.40.50.1020">
    <property type="entry name" value="LytTr DNA-binding domain"/>
    <property type="match status" value="1"/>
</dbReference>
<dbReference type="InterPro" id="IPR011006">
    <property type="entry name" value="CheY-like_superfamily"/>
</dbReference>
<keyword evidence="5" id="KW-1185">Reference proteome</keyword>
<gene>
    <name evidence="4" type="ORF">ACFO5I_10100</name>
</gene>
<feature type="domain" description="HTH LytTR-type" evidence="3">
    <location>
        <begin position="132"/>
        <end position="229"/>
    </location>
</feature>
<protein>
    <submittedName>
        <fullName evidence="4">LytR/AlgR family response regulator transcription factor</fullName>
    </submittedName>
</protein>
<name>A0ABV9N0C8_9ENTE</name>
<organism evidence="4 5">
    <name type="scientific">Enterococcus lemanii</name>
    <dbReference type="NCBI Taxonomy" id="1159752"/>
    <lineage>
        <taxon>Bacteria</taxon>
        <taxon>Bacillati</taxon>
        <taxon>Bacillota</taxon>
        <taxon>Bacilli</taxon>
        <taxon>Lactobacillales</taxon>
        <taxon>Enterococcaceae</taxon>
        <taxon>Enterococcus</taxon>
    </lineage>
</organism>
<dbReference type="PANTHER" id="PTHR37299:SF1">
    <property type="entry name" value="STAGE 0 SPORULATION PROTEIN A HOMOLOG"/>
    <property type="match status" value="1"/>
</dbReference>
<dbReference type="SUPFAM" id="SSF52172">
    <property type="entry name" value="CheY-like"/>
    <property type="match status" value="1"/>
</dbReference>
<dbReference type="Pfam" id="PF04397">
    <property type="entry name" value="LytTR"/>
    <property type="match status" value="1"/>
</dbReference>
<dbReference type="Proteomes" id="UP001595969">
    <property type="component" value="Unassembled WGS sequence"/>
</dbReference>
<dbReference type="InterPro" id="IPR046947">
    <property type="entry name" value="LytR-like"/>
</dbReference>